<feature type="region of interest" description="Disordered" evidence="1">
    <location>
        <begin position="545"/>
        <end position="564"/>
    </location>
</feature>
<dbReference type="Pfam" id="PF14441">
    <property type="entry name" value="OTT_1508_deam"/>
    <property type="match status" value="1"/>
</dbReference>
<dbReference type="InterPro" id="IPR036691">
    <property type="entry name" value="Endo/exonu/phosph_ase_sf"/>
</dbReference>
<dbReference type="EMBL" id="LCWV01000093">
    <property type="protein sequence ID" value="PWI64110.1"/>
    <property type="molecule type" value="Genomic_DNA"/>
</dbReference>
<dbReference type="PANTHER" id="PTHR42037">
    <property type="match status" value="1"/>
</dbReference>
<accession>A0A2U3DPD3</accession>
<evidence type="ECO:0000256" key="1">
    <source>
        <dbReference type="SAM" id="MobiDB-lite"/>
    </source>
</evidence>
<feature type="compositionally biased region" description="Basic residues" evidence="1">
    <location>
        <begin position="77"/>
        <end position="86"/>
    </location>
</feature>
<dbReference type="SUPFAM" id="SSF56219">
    <property type="entry name" value="DNase I-like"/>
    <property type="match status" value="1"/>
</dbReference>
<feature type="region of interest" description="Disordered" evidence="1">
    <location>
        <begin position="28"/>
        <end position="106"/>
    </location>
</feature>
<evidence type="ECO:0000313" key="2">
    <source>
        <dbReference type="EMBL" id="PWI64110.1"/>
    </source>
</evidence>
<comment type="caution">
    <text evidence="2">The sequence shown here is derived from an EMBL/GenBank/DDBJ whole genome shotgun (WGS) entry which is preliminary data.</text>
</comment>
<name>A0A2U3DPD3_PURLI</name>
<gene>
    <name evidence="2" type="ORF">PCL_12663</name>
</gene>
<proteinExistence type="predicted"/>
<evidence type="ECO:0000313" key="3">
    <source>
        <dbReference type="Proteomes" id="UP000245956"/>
    </source>
</evidence>
<dbReference type="Gene3D" id="3.60.10.10">
    <property type="entry name" value="Endonuclease/exonuclease/phosphatase"/>
    <property type="match status" value="1"/>
</dbReference>
<dbReference type="InterPro" id="IPR027796">
    <property type="entry name" value="OTT_1508_deam-like"/>
</dbReference>
<evidence type="ECO:0008006" key="4">
    <source>
        <dbReference type="Google" id="ProtNLM"/>
    </source>
</evidence>
<dbReference type="PANTHER" id="PTHR42037:SF1">
    <property type="match status" value="1"/>
</dbReference>
<organism evidence="2 3">
    <name type="scientific">Purpureocillium lilacinum</name>
    <name type="common">Paecilomyces lilacinus</name>
    <dbReference type="NCBI Taxonomy" id="33203"/>
    <lineage>
        <taxon>Eukaryota</taxon>
        <taxon>Fungi</taxon>
        <taxon>Dikarya</taxon>
        <taxon>Ascomycota</taxon>
        <taxon>Pezizomycotina</taxon>
        <taxon>Sordariomycetes</taxon>
        <taxon>Hypocreomycetidae</taxon>
        <taxon>Hypocreales</taxon>
        <taxon>Ophiocordycipitaceae</taxon>
        <taxon>Purpureocillium</taxon>
    </lineage>
</organism>
<protein>
    <recommendedName>
        <fullName evidence="4">Endonuclease/exonuclease/phosphatase domain-containing protein</fullName>
    </recommendedName>
</protein>
<feature type="compositionally biased region" description="Polar residues" evidence="1">
    <location>
        <begin position="88"/>
        <end position="98"/>
    </location>
</feature>
<dbReference type="Proteomes" id="UP000245956">
    <property type="component" value="Unassembled WGS sequence"/>
</dbReference>
<reference evidence="2 3" key="1">
    <citation type="journal article" date="2016" name="Front. Microbiol.">
        <title>Genome and transcriptome sequences reveal the specific parasitism of the nematophagous Purpureocillium lilacinum 36-1.</title>
        <authorList>
            <person name="Xie J."/>
            <person name="Li S."/>
            <person name="Mo C."/>
            <person name="Xiao X."/>
            <person name="Peng D."/>
            <person name="Wang G."/>
            <person name="Xiao Y."/>
        </authorList>
    </citation>
    <scope>NUCLEOTIDE SEQUENCE [LARGE SCALE GENOMIC DNA]</scope>
    <source>
        <strain evidence="2 3">36-1</strain>
    </source>
</reference>
<sequence>MWEVAPPRLKLHRPNAVHQLPRATYRGFYRHDPSGRMVSTAGRRKKKGTACGKWENSYSPSGHDRPNRSNQGSNKARDRKKRRRPYLSKSSPKTQARTPATAAPSHLRARLSKLMARNRNAENQLHNTGGKTIRAFQANVGKIPPAHDCALALADAEQYDVFLLQEPWAEAKEGRCLTKTHPAYDTFSPVDSWTNNSTRPRVMTGKVDYWFTANRRSKSELEETTAYVTDLLQKVDRVSHYYSNEIEGRREILYCVLSERLKLFRDSFDVGDHSELASESDLQTCRRSIYTLVNLMQGETGGLVKERAPRARCLECAAPNAGRAPSHHQSSSRVSTSCGVLFPCEVPLAELFHGPATYFIPSSVAPRRSVRNKSLTAESIVGRMTRKQGHIQELRSFAEDLQVFDLNGRTRKQYQRSSFSTVVHSEVSLLNWLEWNGGTDPSRFFHGWAYIGTREPTCRLCSYYFQGHPSTVEYRSSHGNLYASWRLPDVLRRQGSAAVQARTPMYDRILQRVRQDATDMLRCKAPQRLTEVLQVTVPQASRPDIRLGKRSQPNKGTVRRGNVPFVPNGSREAIICDPTREITAASDHFNAESATRLLPDNTIARGTNGYTMRKTESSVVAFPDSTGNWAAGAYSLMRTRLLAISDSMWAMSAGRTFSSKRCDENVQFLRSSLTRTLLFPQFGVRDMERTRATENTIVSDCTVARTLVILIRDEVVKGRQDLWVATATQGLPSIVDVIPFPTGRCAMAQDSDIPHSRAVRSVSQWLPPVKGRPLNLVRHDAFRRRRTSFPMYWFGCLREVIAALMIRWNTGLSAAETFDAQRGEEPGHQFLRYGGGFSRRSNNKCSDDQRWGSGELKESQLHVWPLVISSHVETPLSKRVCIPPRRRMAAHTVIGRHISSSAGLQRISPPAGSQSPATAQCLSHALVSSALARDPPLTYSTLSAAGRSGPCGGAPRVQLLKSTINGWTLVVGAGPQQRGIVIEFVIDTNAHQAGADPDSFIGSRHQHLRTVPILQQHPSRWVTESAQAL</sequence>
<dbReference type="AlphaFoldDB" id="A0A2U3DPD3"/>